<dbReference type="EMBL" id="VUJX02000005">
    <property type="protein sequence ID" value="KAL0936286.1"/>
    <property type="molecule type" value="Genomic_DNA"/>
</dbReference>
<keyword evidence="2" id="KW-1185">Reference proteome</keyword>
<evidence type="ECO:0000313" key="2">
    <source>
        <dbReference type="Proteomes" id="UP000805649"/>
    </source>
</evidence>
<protein>
    <submittedName>
        <fullName evidence="1">Uncharacterized protein</fullName>
    </submittedName>
</protein>
<reference evidence="1 2" key="1">
    <citation type="journal article" date="2020" name="Phytopathology">
        <title>Genome Sequence Resources of Colletotrichum truncatum, C. plurivorum, C. musicola, and C. sojae: Four Species Pathogenic to Soybean (Glycine max).</title>
        <authorList>
            <person name="Rogerio F."/>
            <person name="Boufleur T.R."/>
            <person name="Ciampi-Guillardi M."/>
            <person name="Sukno S.A."/>
            <person name="Thon M.R."/>
            <person name="Massola Junior N.S."/>
            <person name="Baroncelli R."/>
        </authorList>
    </citation>
    <scope>NUCLEOTIDE SEQUENCE [LARGE SCALE GENOMIC DNA]</scope>
    <source>
        <strain evidence="1 2">CMES1059</strain>
    </source>
</reference>
<dbReference type="Proteomes" id="UP000805649">
    <property type="component" value="Unassembled WGS sequence"/>
</dbReference>
<name>A0ACC3YWH3_COLTU</name>
<comment type="caution">
    <text evidence="1">The sequence shown here is derived from an EMBL/GenBank/DDBJ whole genome shotgun (WGS) entry which is preliminary data.</text>
</comment>
<accession>A0ACC3YWH3</accession>
<sequence length="203" mass="22310">MVVTGLGKDFGIKWPRLVDDKLAKRPVLRFGLLSIVNLRVGLNLFTAERRHYGTTAKTREPVSSSRGKSTSATVEARRPMPCIHRSPVAYASELIGTKNTLAEVWFTSHPPRMRPHSSHKPGTARPPTAADGPMEATVPAVLHTVVSWTHQRRSKAPRAGSFQLSQWAPLINRPTPAKSMSRLLSVYSGTEVTFPTRPLMVGA</sequence>
<gene>
    <name evidence="1" type="ORF">CTRU02_208501</name>
</gene>
<evidence type="ECO:0000313" key="1">
    <source>
        <dbReference type="EMBL" id="KAL0936286.1"/>
    </source>
</evidence>
<organism evidence="1 2">
    <name type="scientific">Colletotrichum truncatum</name>
    <name type="common">Anthracnose fungus</name>
    <name type="synonym">Colletotrichum capsici</name>
    <dbReference type="NCBI Taxonomy" id="5467"/>
    <lineage>
        <taxon>Eukaryota</taxon>
        <taxon>Fungi</taxon>
        <taxon>Dikarya</taxon>
        <taxon>Ascomycota</taxon>
        <taxon>Pezizomycotina</taxon>
        <taxon>Sordariomycetes</taxon>
        <taxon>Hypocreomycetidae</taxon>
        <taxon>Glomerellales</taxon>
        <taxon>Glomerellaceae</taxon>
        <taxon>Colletotrichum</taxon>
        <taxon>Colletotrichum truncatum species complex</taxon>
    </lineage>
</organism>
<proteinExistence type="predicted"/>